<dbReference type="RefSeq" id="WP_163654579.1">
    <property type="nucleotide sequence ID" value="NZ_JAAGRN010000005.1"/>
</dbReference>
<comment type="caution">
    <text evidence="1">The sequence shown here is derived from an EMBL/GenBank/DDBJ whole genome shotgun (WGS) entry which is preliminary data.</text>
</comment>
<accession>A0A6B2QZI2</accession>
<reference evidence="1" key="1">
    <citation type="submission" date="2020-02" db="EMBL/GenBank/DDBJ databases">
        <authorList>
            <person name="Chen W.-M."/>
        </authorList>
    </citation>
    <scope>NUCLEOTIDE SEQUENCE</scope>
    <source>
        <strain evidence="1">NBD-18</strain>
    </source>
</reference>
<dbReference type="AlphaFoldDB" id="A0A6B2QZI2"/>
<gene>
    <name evidence="1" type="ORF">G3I67_09335</name>
</gene>
<sequence>MRTLFFILIVINVAVFATAQGVFGEPRSQKGKTAATQIKPQIQPDAVKVSRARLENR</sequence>
<name>A0A6B2QZI2_9BURK</name>
<proteinExistence type="predicted"/>
<evidence type="ECO:0000313" key="1">
    <source>
        <dbReference type="EMBL" id="NDY83432.1"/>
    </source>
</evidence>
<dbReference type="EMBL" id="JAAGRN010000005">
    <property type="protein sequence ID" value="NDY83432.1"/>
    <property type="molecule type" value="Genomic_DNA"/>
</dbReference>
<organism evidence="1">
    <name type="scientific">Sheuella amnicola</name>
    <dbReference type="NCBI Taxonomy" id="2707330"/>
    <lineage>
        <taxon>Bacteria</taxon>
        <taxon>Pseudomonadati</taxon>
        <taxon>Pseudomonadota</taxon>
        <taxon>Betaproteobacteria</taxon>
        <taxon>Burkholderiales</taxon>
        <taxon>Alcaligenaceae</taxon>
        <taxon>Sheuella</taxon>
    </lineage>
</organism>
<protein>
    <submittedName>
        <fullName evidence="1">Uncharacterized protein</fullName>
    </submittedName>
</protein>